<dbReference type="Pfam" id="PF20100">
    <property type="entry name" value="DUF6490"/>
    <property type="match status" value="1"/>
</dbReference>
<evidence type="ECO:0000313" key="3">
    <source>
        <dbReference type="Proteomes" id="UP001054889"/>
    </source>
</evidence>
<accession>A0AAV5CQQ3</accession>
<proteinExistence type="predicted"/>
<dbReference type="PANTHER" id="PTHR46610:SF6">
    <property type="entry name" value="OS06G0147100 PROTEIN"/>
    <property type="match status" value="1"/>
</dbReference>
<comment type="caution">
    <text evidence="2">The sequence shown here is derived from an EMBL/GenBank/DDBJ whole genome shotgun (WGS) entry which is preliminary data.</text>
</comment>
<reference evidence="2" key="2">
    <citation type="submission" date="2021-12" db="EMBL/GenBank/DDBJ databases">
        <title>Resequencing data analysis of finger millet.</title>
        <authorList>
            <person name="Hatakeyama M."/>
            <person name="Aluri S."/>
            <person name="Balachadran M.T."/>
            <person name="Sivarajan S.R."/>
            <person name="Poveda L."/>
            <person name="Shimizu-Inatsugi R."/>
            <person name="Schlapbach R."/>
            <person name="Sreeman S.M."/>
            <person name="Shimizu K.K."/>
        </authorList>
    </citation>
    <scope>NUCLEOTIDE SEQUENCE</scope>
</reference>
<sequence length="115" mass="12559">MTRRERSGFLCPTVVGEDEKEERRSRSLSEKKEAAEVVDDGEEGSPRSSATEKEATRCLSLCAVADNNRDPSWITKTSFVVLTINSGLAMYRAREDAASVLFVAGSYLLLPAASL</sequence>
<name>A0AAV5CQQ3_ELECO</name>
<dbReference type="InterPro" id="IPR045501">
    <property type="entry name" value="DUF6490"/>
</dbReference>
<organism evidence="2 3">
    <name type="scientific">Eleusine coracana subsp. coracana</name>
    <dbReference type="NCBI Taxonomy" id="191504"/>
    <lineage>
        <taxon>Eukaryota</taxon>
        <taxon>Viridiplantae</taxon>
        <taxon>Streptophyta</taxon>
        <taxon>Embryophyta</taxon>
        <taxon>Tracheophyta</taxon>
        <taxon>Spermatophyta</taxon>
        <taxon>Magnoliopsida</taxon>
        <taxon>Liliopsida</taxon>
        <taxon>Poales</taxon>
        <taxon>Poaceae</taxon>
        <taxon>PACMAD clade</taxon>
        <taxon>Chloridoideae</taxon>
        <taxon>Cynodonteae</taxon>
        <taxon>Eleusininae</taxon>
        <taxon>Eleusine</taxon>
    </lineage>
</organism>
<dbReference type="AlphaFoldDB" id="A0AAV5CQQ3"/>
<evidence type="ECO:0000313" key="2">
    <source>
        <dbReference type="EMBL" id="GJN00929.1"/>
    </source>
</evidence>
<gene>
    <name evidence="2" type="primary">ga18156</name>
    <name evidence="2" type="ORF">PR202_ga18156</name>
</gene>
<protein>
    <submittedName>
        <fullName evidence="2">Uncharacterized protein</fullName>
    </submittedName>
</protein>
<feature type="compositionally biased region" description="Basic and acidic residues" evidence="1">
    <location>
        <begin position="21"/>
        <end position="35"/>
    </location>
</feature>
<reference evidence="2" key="1">
    <citation type="journal article" date="2018" name="DNA Res.">
        <title>Multiple hybrid de novo genome assembly of finger millet, an orphan allotetraploid crop.</title>
        <authorList>
            <person name="Hatakeyama M."/>
            <person name="Aluri S."/>
            <person name="Balachadran M.T."/>
            <person name="Sivarajan S.R."/>
            <person name="Patrignani A."/>
            <person name="Gruter S."/>
            <person name="Poveda L."/>
            <person name="Shimizu-Inatsugi R."/>
            <person name="Baeten J."/>
            <person name="Francoijs K.J."/>
            <person name="Nataraja K.N."/>
            <person name="Reddy Y.A.N."/>
            <person name="Phadnis S."/>
            <person name="Ravikumar R.L."/>
            <person name="Schlapbach R."/>
            <person name="Sreeman S.M."/>
            <person name="Shimizu K.K."/>
        </authorList>
    </citation>
    <scope>NUCLEOTIDE SEQUENCE</scope>
</reference>
<dbReference type="PANTHER" id="PTHR46610">
    <property type="entry name" value="OS05G0181300 PROTEIN"/>
    <property type="match status" value="1"/>
</dbReference>
<dbReference type="EMBL" id="BQKI01000008">
    <property type="protein sequence ID" value="GJN00929.1"/>
    <property type="molecule type" value="Genomic_DNA"/>
</dbReference>
<evidence type="ECO:0000256" key="1">
    <source>
        <dbReference type="SAM" id="MobiDB-lite"/>
    </source>
</evidence>
<dbReference type="Proteomes" id="UP001054889">
    <property type="component" value="Unassembled WGS sequence"/>
</dbReference>
<feature type="region of interest" description="Disordered" evidence="1">
    <location>
        <begin position="1"/>
        <end position="55"/>
    </location>
</feature>
<keyword evidence="3" id="KW-1185">Reference proteome</keyword>